<dbReference type="EMBL" id="CAFAAI010000152">
    <property type="protein sequence ID" value="CAB4799648.1"/>
    <property type="molecule type" value="Genomic_DNA"/>
</dbReference>
<proteinExistence type="predicted"/>
<organism evidence="2">
    <name type="scientific">freshwater metagenome</name>
    <dbReference type="NCBI Taxonomy" id="449393"/>
    <lineage>
        <taxon>unclassified sequences</taxon>
        <taxon>metagenomes</taxon>
        <taxon>ecological metagenomes</taxon>
    </lineage>
</organism>
<accession>A0A6J6XWT6</accession>
<gene>
    <name evidence="2" type="ORF">UFOPK2992_00949</name>
</gene>
<feature type="region of interest" description="Disordered" evidence="1">
    <location>
        <begin position="113"/>
        <end position="134"/>
    </location>
</feature>
<dbReference type="AlphaFoldDB" id="A0A6J6XWT6"/>
<evidence type="ECO:0000313" key="2">
    <source>
        <dbReference type="EMBL" id="CAB4799648.1"/>
    </source>
</evidence>
<reference evidence="2" key="1">
    <citation type="submission" date="2020-05" db="EMBL/GenBank/DDBJ databases">
        <authorList>
            <person name="Chiriac C."/>
            <person name="Salcher M."/>
            <person name="Ghai R."/>
            <person name="Kavagutti S V."/>
        </authorList>
    </citation>
    <scope>NUCLEOTIDE SEQUENCE</scope>
</reference>
<name>A0A6J6XWT6_9ZZZZ</name>
<sequence length="134" mass="13677">MPCSSSGRFGCDSTLGYVTASPVDDDLRVDQGRADARGATLLTVGLSRQSLFCASDNGLVPFGSTDTPLGVRSSEGSEVMASSTPVVADYRQTAAVAGNRRCISSTCVQPGRPLPSGKSSAAAKRTRGIGCVTS</sequence>
<protein>
    <submittedName>
        <fullName evidence="2">Unannotated protein</fullName>
    </submittedName>
</protein>
<evidence type="ECO:0000256" key="1">
    <source>
        <dbReference type="SAM" id="MobiDB-lite"/>
    </source>
</evidence>